<evidence type="ECO:0000259" key="5">
    <source>
        <dbReference type="PROSITE" id="PS01124"/>
    </source>
</evidence>
<dbReference type="SUPFAM" id="SSF46689">
    <property type="entry name" value="Homeodomain-like"/>
    <property type="match status" value="1"/>
</dbReference>
<dbReference type="InterPro" id="IPR014710">
    <property type="entry name" value="RmlC-like_jellyroll"/>
</dbReference>
<keyword evidence="3" id="KW-0804">Transcription</keyword>
<dbReference type="Gene3D" id="1.10.10.60">
    <property type="entry name" value="Homeodomain-like"/>
    <property type="match status" value="2"/>
</dbReference>
<feature type="domain" description="HTH araC/xylS-type" evidence="5">
    <location>
        <begin position="182"/>
        <end position="282"/>
    </location>
</feature>
<dbReference type="InterPro" id="IPR037923">
    <property type="entry name" value="HTH-like"/>
</dbReference>
<dbReference type="SUPFAM" id="SSF51215">
    <property type="entry name" value="Regulatory protein AraC"/>
    <property type="match status" value="1"/>
</dbReference>
<dbReference type="SMART" id="SM00342">
    <property type="entry name" value="HTH_ARAC"/>
    <property type="match status" value="1"/>
</dbReference>
<sequence length="292" mass="34484">MYQENLHQEFEIVYKELNESPLKAHQHSFFELIYIISGTGTQCINKNSFDYHGEHLFLITPQDCHSFEVKTTTRFFFIRFNDIYIRNQQQDRKAKNDWLQQMEFILQHASHQPGCLLCNNGDRPLVKMLVESIIREQVNREAHYTELIKQLVNTMLTIVARNMTMMPSTSCQITGLSNEPAVDIIRYIQENIYEPEKLRTELISDHFGIAQAYLGRYFKKHTGESLQQYISNYKLKLVETRLQHSDMRINEIVRELGFTDESHLNRMFKKHKGINPSSFRKQNNAAYQPIQS</sequence>
<comment type="caution">
    <text evidence="6">The sequence shown here is derived from an EMBL/GenBank/DDBJ whole genome shotgun (WGS) entry which is preliminary data.</text>
</comment>
<keyword evidence="1" id="KW-0805">Transcription regulation</keyword>
<evidence type="ECO:0000256" key="3">
    <source>
        <dbReference type="ARBA" id="ARBA00023163"/>
    </source>
</evidence>
<evidence type="ECO:0000256" key="2">
    <source>
        <dbReference type="ARBA" id="ARBA00023125"/>
    </source>
</evidence>
<dbReference type="AlphaFoldDB" id="A0A841JAC5"/>
<dbReference type="RefSeq" id="WP_183586538.1">
    <property type="nucleotide sequence ID" value="NZ_JACHCA010000003.1"/>
</dbReference>
<organism evidence="6 7">
    <name type="scientific">Mucilaginibacter lappiensis</name>
    <dbReference type="NCBI Taxonomy" id="354630"/>
    <lineage>
        <taxon>Bacteria</taxon>
        <taxon>Pseudomonadati</taxon>
        <taxon>Bacteroidota</taxon>
        <taxon>Sphingobacteriia</taxon>
        <taxon>Sphingobacteriales</taxon>
        <taxon>Sphingobacteriaceae</taxon>
        <taxon>Mucilaginibacter</taxon>
    </lineage>
</organism>
<dbReference type="Gene3D" id="2.60.120.10">
    <property type="entry name" value="Jelly Rolls"/>
    <property type="match status" value="1"/>
</dbReference>
<dbReference type="InterPro" id="IPR009057">
    <property type="entry name" value="Homeodomain-like_sf"/>
</dbReference>
<dbReference type="PANTHER" id="PTHR43280:SF2">
    <property type="entry name" value="HTH-TYPE TRANSCRIPTIONAL REGULATOR EXSA"/>
    <property type="match status" value="1"/>
</dbReference>
<dbReference type="Proteomes" id="UP000548326">
    <property type="component" value="Unassembled WGS sequence"/>
</dbReference>
<keyword evidence="2 6" id="KW-0238">DNA-binding</keyword>
<protein>
    <submittedName>
        <fullName evidence="6">AraC-like DNA-binding protein</fullName>
    </submittedName>
</protein>
<dbReference type="Pfam" id="PF12833">
    <property type="entry name" value="HTH_18"/>
    <property type="match status" value="1"/>
</dbReference>
<feature type="compositionally biased region" description="Polar residues" evidence="4">
    <location>
        <begin position="275"/>
        <end position="292"/>
    </location>
</feature>
<dbReference type="PANTHER" id="PTHR43280">
    <property type="entry name" value="ARAC-FAMILY TRANSCRIPTIONAL REGULATOR"/>
    <property type="match status" value="1"/>
</dbReference>
<dbReference type="InterPro" id="IPR003313">
    <property type="entry name" value="AraC-bd"/>
</dbReference>
<dbReference type="Pfam" id="PF02311">
    <property type="entry name" value="AraC_binding"/>
    <property type="match status" value="1"/>
</dbReference>
<dbReference type="PROSITE" id="PS01124">
    <property type="entry name" value="HTH_ARAC_FAMILY_2"/>
    <property type="match status" value="1"/>
</dbReference>
<reference evidence="6 7" key="1">
    <citation type="submission" date="2020-08" db="EMBL/GenBank/DDBJ databases">
        <title>Genomic Encyclopedia of Type Strains, Phase IV (KMG-V): Genome sequencing to study the core and pangenomes of soil and plant-associated prokaryotes.</title>
        <authorList>
            <person name="Whitman W."/>
        </authorList>
    </citation>
    <scope>NUCLEOTIDE SEQUENCE [LARGE SCALE GENOMIC DNA]</scope>
    <source>
        <strain evidence="6 7">MP601</strain>
    </source>
</reference>
<evidence type="ECO:0000256" key="4">
    <source>
        <dbReference type="SAM" id="MobiDB-lite"/>
    </source>
</evidence>
<evidence type="ECO:0000313" key="6">
    <source>
        <dbReference type="EMBL" id="MBB6127312.1"/>
    </source>
</evidence>
<evidence type="ECO:0000256" key="1">
    <source>
        <dbReference type="ARBA" id="ARBA00023015"/>
    </source>
</evidence>
<dbReference type="GO" id="GO:0043565">
    <property type="term" value="F:sequence-specific DNA binding"/>
    <property type="evidence" value="ECO:0007669"/>
    <property type="project" value="InterPro"/>
</dbReference>
<proteinExistence type="predicted"/>
<name>A0A841JAC5_9SPHI</name>
<dbReference type="InterPro" id="IPR018060">
    <property type="entry name" value="HTH_AraC"/>
</dbReference>
<dbReference type="EMBL" id="JACHCA010000003">
    <property type="protein sequence ID" value="MBB6127312.1"/>
    <property type="molecule type" value="Genomic_DNA"/>
</dbReference>
<feature type="region of interest" description="Disordered" evidence="4">
    <location>
        <begin position="273"/>
        <end position="292"/>
    </location>
</feature>
<accession>A0A841JAC5</accession>
<gene>
    <name evidence="6" type="ORF">HDF22_001418</name>
</gene>
<dbReference type="GO" id="GO:0003700">
    <property type="term" value="F:DNA-binding transcription factor activity"/>
    <property type="evidence" value="ECO:0007669"/>
    <property type="project" value="InterPro"/>
</dbReference>
<evidence type="ECO:0000313" key="7">
    <source>
        <dbReference type="Proteomes" id="UP000548326"/>
    </source>
</evidence>